<dbReference type="InterPro" id="IPR036901">
    <property type="entry name" value="Asp/Orn_carbamoylTrfase_sf"/>
</dbReference>
<feature type="domain" description="Aspartate/ornithine carbamoyltransferase Asp/Orn-binding" evidence="3">
    <location>
        <begin position="155"/>
        <end position="309"/>
    </location>
</feature>
<dbReference type="SUPFAM" id="SSF53671">
    <property type="entry name" value="Aspartate/ornithine carbamoyltransferase"/>
    <property type="match status" value="1"/>
</dbReference>
<evidence type="ECO:0000256" key="2">
    <source>
        <dbReference type="RuleBase" id="RU003634"/>
    </source>
</evidence>
<dbReference type="InterPro" id="IPR006131">
    <property type="entry name" value="Asp_carbamoyltransf_Asp/Orn-bd"/>
</dbReference>
<gene>
    <name evidence="5" type="ORF">ABWK59_32085</name>
</gene>
<evidence type="ECO:0000259" key="4">
    <source>
        <dbReference type="Pfam" id="PF02729"/>
    </source>
</evidence>
<dbReference type="PRINTS" id="PR00100">
    <property type="entry name" value="AOTCASE"/>
</dbReference>
<dbReference type="AlphaFoldDB" id="A0AAU8K3F4"/>
<dbReference type="PRINTS" id="PR00102">
    <property type="entry name" value="OTCASE"/>
</dbReference>
<dbReference type="PANTHER" id="PTHR45753:SF3">
    <property type="entry name" value="ORNITHINE TRANSCARBAMYLASE, MITOCHONDRIAL"/>
    <property type="match status" value="1"/>
</dbReference>
<sequence>MAPNPTRPERRDLLSLRDLTDDQVRHLVRRGVDFAEGRPADPAVAGAIVGIYFRKTSTRTRTSFSAAALRLGARTIAYGPADLQENTGESPEDTALVLSGMLDCLVARTAGSDRELRVFAAHPAMGVVNAMSETEHPTQGLADCTMLVRRFGRMDGLRLLYAGEGNSTATALALSVSRFPGVRLELRTPAGYGVDPDILAEAQAHAKRNGGEVVERHDMADLPGQLDAVYTARWQTTGSSKADPDWRTGFEPFRVDDAVLAATGATVFLHDLPAHRGEEVTAEVLDGPRSIAFAQAHNKLFGAMAALEWSLGGGETR</sequence>
<accession>A0AAU8K3F4</accession>
<evidence type="ECO:0000259" key="3">
    <source>
        <dbReference type="Pfam" id="PF00185"/>
    </source>
</evidence>
<dbReference type="RefSeq" id="WP_354644172.1">
    <property type="nucleotide sequence ID" value="NZ_CP159872.1"/>
</dbReference>
<dbReference type="EMBL" id="CP159872">
    <property type="protein sequence ID" value="XCM83237.1"/>
    <property type="molecule type" value="Genomic_DNA"/>
</dbReference>
<dbReference type="InterPro" id="IPR006132">
    <property type="entry name" value="Asp/Orn_carbamoyltranf_P-bd"/>
</dbReference>
<dbReference type="GO" id="GO:0042450">
    <property type="term" value="P:L-arginine biosynthetic process via ornithine"/>
    <property type="evidence" value="ECO:0007669"/>
    <property type="project" value="TreeGrafter"/>
</dbReference>
<dbReference type="Pfam" id="PF00185">
    <property type="entry name" value="OTCace"/>
    <property type="match status" value="1"/>
</dbReference>
<dbReference type="GO" id="GO:0004585">
    <property type="term" value="F:ornithine carbamoyltransferase activity"/>
    <property type="evidence" value="ECO:0007669"/>
    <property type="project" value="UniProtKB-ARBA"/>
</dbReference>
<protein>
    <submittedName>
        <fullName evidence="5">Ornithine carbamoyltransferase</fullName>
    </submittedName>
</protein>
<keyword evidence="1 2" id="KW-0808">Transferase</keyword>
<dbReference type="GO" id="GO:0019240">
    <property type="term" value="P:citrulline biosynthetic process"/>
    <property type="evidence" value="ECO:0007669"/>
    <property type="project" value="TreeGrafter"/>
</dbReference>
<organism evidence="5">
    <name type="scientific">Kitasatospora camelliae</name>
    <dbReference type="NCBI Taxonomy" id="3156397"/>
    <lineage>
        <taxon>Bacteria</taxon>
        <taxon>Bacillati</taxon>
        <taxon>Actinomycetota</taxon>
        <taxon>Actinomycetes</taxon>
        <taxon>Kitasatosporales</taxon>
        <taxon>Streptomycetaceae</taxon>
        <taxon>Kitasatospora</taxon>
    </lineage>
</organism>
<name>A0AAU8K3F4_9ACTN</name>
<dbReference type="InterPro" id="IPR002292">
    <property type="entry name" value="Orn/put_carbamltrans"/>
</dbReference>
<dbReference type="Pfam" id="PF02729">
    <property type="entry name" value="OTCace_N"/>
    <property type="match status" value="1"/>
</dbReference>
<evidence type="ECO:0000256" key="1">
    <source>
        <dbReference type="ARBA" id="ARBA00022679"/>
    </source>
</evidence>
<proteinExistence type="inferred from homology"/>
<dbReference type="GO" id="GO:0016597">
    <property type="term" value="F:amino acid binding"/>
    <property type="evidence" value="ECO:0007669"/>
    <property type="project" value="InterPro"/>
</dbReference>
<dbReference type="InterPro" id="IPR006130">
    <property type="entry name" value="Asp/Orn_carbamoylTrfase"/>
</dbReference>
<dbReference type="PROSITE" id="PS00097">
    <property type="entry name" value="CARBAMOYLTRANSFERASE"/>
    <property type="match status" value="1"/>
</dbReference>
<comment type="similarity">
    <text evidence="2">Belongs to the aspartate/ornithine carbamoyltransferase superfamily.</text>
</comment>
<dbReference type="PANTHER" id="PTHR45753">
    <property type="entry name" value="ORNITHINE CARBAMOYLTRANSFERASE, MITOCHONDRIAL"/>
    <property type="match status" value="1"/>
</dbReference>
<dbReference type="KEGG" id="kcm:ABWK59_32085"/>
<dbReference type="Gene3D" id="3.40.50.1370">
    <property type="entry name" value="Aspartate/ornithine carbamoyltransferase"/>
    <property type="match status" value="2"/>
</dbReference>
<feature type="domain" description="Aspartate/ornithine carbamoyltransferase carbamoyl-P binding" evidence="4">
    <location>
        <begin position="11"/>
        <end position="146"/>
    </location>
</feature>
<evidence type="ECO:0000313" key="5">
    <source>
        <dbReference type="EMBL" id="XCM83237.1"/>
    </source>
</evidence>
<reference evidence="5" key="1">
    <citation type="submission" date="2024-06" db="EMBL/GenBank/DDBJ databases">
        <title>The genome sequences of Kitasatospora sp. strain HUAS MG31.</title>
        <authorList>
            <person name="Mo P."/>
        </authorList>
    </citation>
    <scope>NUCLEOTIDE SEQUENCE</scope>
    <source>
        <strain evidence="5">HUAS MG31</strain>
    </source>
</reference>